<evidence type="ECO:0000256" key="2">
    <source>
        <dbReference type="ARBA" id="ARBA00007613"/>
    </source>
</evidence>
<dbReference type="SUPFAM" id="SSF82866">
    <property type="entry name" value="Multidrug efflux transporter AcrB transmembrane domain"/>
    <property type="match status" value="2"/>
</dbReference>
<dbReference type="GO" id="GO:0015562">
    <property type="term" value="F:efflux transmembrane transporter activity"/>
    <property type="evidence" value="ECO:0007669"/>
    <property type="project" value="InterPro"/>
</dbReference>
<reference evidence="11" key="1">
    <citation type="submission" date="2023-02" db="EMBL/GenBank/DDBJ databases">
        <title>Genome of Flavobacteriaceae gen. nov. sp. strain F89.</title>
        <authorList>
            <person name="Wang Y."/>
        </authorList>
    </citation>
    <scope>NUCLEOTIDE SEQUENCE</scope>
    <source>
        <strain evidence="11">F89</strain>
    </source>
</reference>
<dbReference type="Gene3D" id="1.20.1640.10">
    <property type="entry name" value="Multidrug efflux transporter AcrB transmembrane domain"/>
    <property type="match status" value="2"/>
</dbReference>
<dbReference type="Gene3D" id="3.30.2090.10">
    <property type="entry name" value="Multidrug efflux transporter AcrB TolC docking domain, DN and DC subdomains"/>
    <property type="match status" value="2"/>
</dbReference>
<evidence type="ECO:0000256" key="9">
    <source>
        <dbReference type="SAM" id="Coils"/>
    </source>
</evidence>
<evidence type="ECO:0000313" key="11">
    <source>
        <dbReference type="EMBL" id="MCG2460002.1"/>
    </source>
</evidence>
<feature type="transmembrane region" description="Helical" evidence="10">
    <location>
        <begin position="912"/>
        <end position="931"/>
    </location>
</feature>
<keyword evidence="7 10" id="KW-1133">Transmembrane helix</keyword>
<evidence type="ECO:0000256" key="1">
    <source>
        <dbReference type="ARBA" id="ARBA00004651"/>
    </source>
</evidence>
<evidence type="ECO:0000313" key="12">
    <source>
        <dbReference type="Proteomes" id="UP001200642"/>
    </source>
</evidence>
<comment type="subcellular location">
    <subcellularLocation>
        <location evidence="1">Cell membrane</location>
        <topology evidence="1">Multi-pass membrane protein</topology>
    </subcellularLocation>
</comment>
<evidence type="ECO:0000256" key="10">
    <source>
        <dbReference type="SAM" id="Phobius"/>
    </source>
</evidence>
<evidence type="ECO:0000256" key="6">
    <source>
        <dbReference type="ARBA" id="ARBA00022692"/>
    </source>
</evidence>
<dbReference type="InterPro" id="IPR004763">
    <property type="entry name" value="CusA-like"/>
</dbReference>
<dbReference type="Pfam" id="PF00873">
    <property type="entry name" value="ACR_tran"/>
    <property type="match status" value="1"/>
</dbReference>
<feature type="transmembrane region" description="Helical" evidence="10">
    <location>
        <begin position="12"/>
        <end position="31"/>
    </location>
</feature>
<dbReference type="SUPFAM" id="SSF56954">
    <property type="entry name" value="Outer membrane efflux proteins (OEP)"/>
    <property type="match status" value="1"/>
</dbReference>
<dbReference type="PANTHER" id="PTHR32063:SF24">
    <property type="entry name" value="CATION EFFLUX SYSTEM (ACRB_ACRD_ACRF FAMILY)"/>
    <property type="match status" value="1"/>
</dbReference>
<dbReference type="Gene3D" id="3.30.70.1440">
    <property type="entry name" value="Multidrug efflux transporter AcrB pore domain"/>
    <property type="match status" value="1"/>
</dbReference>
<dbReference type="InterPro" id="IPR003423">
    <property type="entry name" value="OMP_efflux"/>
</dbReference>
<evidence type="ECO:0000256" key="3">
    <source>
        <dbReference type="ARBA" id="ARBA00010942"/>
    </source>
</evidence>
<feature type="transmembrane region" description="Helical" evidence="10">
    <location>
        <begin position="937"/>
        <end position="959"/>
    </location>
</feature>
<dbReference type="NCBIfam" id="TIGR00914">
    <property type="entry name" value="2A0601"/>
    <property type="match status" value="1"/>
</dbReference>
<feature type="coiled-coil region" evidence="9">
    <location>
        <begin position="1359"/>
        <end position="1393"/>
    </location>
</feature>
<keyword evidence="6 10" id="KW-0812">Transmembrane</keyword>
<evidence type="ECO:0000256" key="7">
    <source>
        <dbReference type="ARBA" id="ARBA00022989"/>
    </source>
</evidence>
<keyword evidence="9" id="KW-0175">Coiled coil</keyword>
<dbReference type="RefSeq" id="WP_317901146.1">
    <property type="nucleotide sequence ID" value="NZ_JAIRBC010000005.1"/>
</dbReference>
<dbReference type="Pfam" id="PF02321">
    <property type="entry name" value="OEP"/>
    <property type="match status" value="1"/>
</dbReference>
<comment type="similarity">
    <text evidence="3">Belongs to the resistance-nodulation-cell division (RND) (TC 2.A.6) family.</text>
</comment>
<dbReference type="GO" id="GO:0042910">
    <property type="term" value="F:xenobiotic transmembrane transporter activity"/>
    <property type="evidence" value="ECO:0007669"/>
    <property type="project" value="TreeGrafter"/>
</dbReference>
<feature type="transmembrane region" description="Helical" evidence="10">
    <location>
        <begin position="492"/>
        <end position="515"/>
    </location>
</feature>
<gene>
    <name evidence="11" type="ORF">K8352_04540</name>
</gene>
<feature type="transmembrane region" description="Helical" evidence="10">
    <location>
        <begin position="460"/>
        <end position="480"/>
    </location>
</feature>
<keyword evidence="8 10" id="KW-0472">Membrane</keyword>
<dbReference type="EMBL" id="JAIRBC010000005">
    <property type="protein sequence ID" value="MCG2460002.1"/>
    <property type="molecule type" value="Genomic_DNA"/>
</dbReference>
<feature type="transmembrane region" description="Helical" evidence="10">
    <location>
        <begin position="987"/>
        <end position="1004"/>
    </location>
</feature>
<dbReference type="Gene3D" id="3.30.70.1320">
    <property type="entry name" value="Multidrug efflux transporter AcrB pore domain like"/>
    <property type="match status" value="1"/>
</dbReference>
<dbReference type="PRINTS" id="PR00702">
    <property type="entry name" value="ACRIFLAVINRP"/>
</dbReference>
<dbReference type="SUPFAM" id="SSF82693">
    <property type="entry name" value="Multidrug efflux transporter AcrB pore domain, PN1, PN2, PC1 and PC2 subdomains"/>
    <property type="match status" value="3"/>
</dbReference>
<comment type="caution">
    <text evidence="11">The sequence shown here is derived from an EMBL/GenBank/DDBJ whole genome shotgun (WGS) entry which is preliminary data.</text>
</comment>
<name>A0AAE3ERR1_9FLAO</name>
<dbReference type="InterPro" id="IPR027463">
    <property type="entry name" value="AcrB_DN_DC_subdom"/>
</dbReference>
<feature type="transmembrane region" description="Helical" evidence="10">
    <location>
        <begin position="367"/>
        <end position="387"/>
    </location>
</feature>
<comment type="similarity">
    <text evidence="2">Belongs to the outer membrane factor (OMF) (TC 1.B.17) family.</text>
</comment>
<dbReference type="SUPFAM" id="SSF82714">
    <property type="entry name" value="Multidrug efflux transporter AcrB TolC docking domain, DN and DC subdomains"/>
    <property type="match status" value="2"/>
</dbReference>
<proteinExistence type="inferred from homology"/>
<feature type="transmembrane region" description="Helical" evidence="10">
    <location>
        <begin position="550"/>
        <end position="569"/>
    </location>
</feature>
<evidence type="ECO:0000256" key="4">
    <source>
        <dbReference type="ARBA" id="ARBA00022448"/>
    </source>
</evidence>
<feature type="transmembrane region" description="Helical" evidence="10">
    <location>
        <begin position="393"/>
        <end position="417"/>
    </location>
</feature>
<keyword evidence="4" id="KW-0813">Transport</keyword>
<keyword evidence="12" id="KW-1185">Reference proteome</keyword>
<feature type="transmembrane region" description="Helical" evidence="10">
    <location>
        <begin position="886"/>
        <end position="905"/>
    </location>
</feature>
<organism evidence="11 12">
    <name type="scientific">Cerina litoralis</name>
    <dbReference type="NCBI Taxonomy" id="2874477"/>
    <lineage>
        <taxon>Bacteria</taxon>
        <taxon>Pseudomonadati</taxon>
        <taxon>Bacteroidota</taxon>
        <taxon>Flavobacteriia</taxon>
        <taxon>Flavobacteriales</taxon>
        <taxon>Flavobacteriaceae</taxon>
        <taxon>Cerina</taxon>
    </lineage>
</organism>
<evidence type="ECO:0000256" key="8">
    <source>
        <dbReference type="ARBA" id="ARBA00023136"/>
    </source>
</evidence>
<dbReference type="GO" id="GO:0008324">
    <property type="term" value="F:monoatomic cation transmembrane transporter activity"/>
    <property type="evidence" value="ECO:0007669"/>
    <property type="project" value="InterPro"/>
</dbReference>
<evidence type="ECO:0000256" key="5">
    <source>
        <dbReference type="ARBA" id="ARBA00022475"/>
    </source>
</evidence>
<accession>A0AAE3ERR1</accession>
<dbReference type="GO" id="GO:0005886">
    <property type="term" value="C:plasma membrane"/>
    <property type="evidence" value="ECO:0007669"/>
    <property type="project" value="UniProtKB-SubCell"/>
</dbReference>
<dbReference type="Proteomes" id="UP001200642">
    <property type="component" value="Unassembled WGS sequence"/>
</dbReference>
<dbReference type="PANTHER" id="PTHR32063">
    <property type="match status" value="1"/>
</dbReference>
<keyword evidence="5" id="KW-1003">Cell membrane</keyword>
<dbReference type="Gene3D" id="3.30.70.1430">
    <property type="entry name" value="Multidrug efflux transporter AcrB pore domain"/>
    <property type="match status" value="2"/>
</dbReference>
<dbReference type="InterPro" id="IPR001036">
    <property type="entry name" value="Acrflvin-R"/>
</dbReference>
<sequence length="1452" mass="160630">MLSRIIYLSIRNKFVVLLFTAFIIGFGLYSLSQIPIGAVPDVTNNQVQVITTSRNLSTQDMEQFITYPVELEMANLPGVLEIRSVSKFGLSVVTIVFEEDLGTYLPRQLISEKIKSASEKIPEGFGTPEMGPISTGLGEIYQYILDVEPEYRDRYSAEDLRTIQDWIVKRQLSGIPGVVEVNTWGGLLKQYEVAISTEKLNAMDITAGDIFTALEKNNSVSGGGYIEKVNQAYFIRGEGLVTSLADIENIVVKNHNNTPVYVRDVAKVGFGSAIRFGAITGNGEGEKVLGQVMMLKDANSKKVINAVKERVASISKSLPEGVYINAFLDRSELIAKTTFTVAENLVLGSLIVIFVVVLLLGNLRSGLVVASVIPLSLLFALSMMYVFGVDANLMSLGAIDFGIIIDGAVIMVEFIAFRITQRKDEINAMTELADGEGKQAKQSLKDKIAFDGASKMMNSAIFGQLIILIVFIPILSLSGVEGKMFRPMALTFSFALIGAMILCFTYVPVAASLFLKPSNASDRNISVRLMNWLHARYDPIIHWAMRSKRWVLGTAFVLLGLAVYLFTAMGGEFVPTLDEGDFVIQPILKTGTSLSKTIETTTQIEKILIENFPEVDQVVTRIGAAEVPTDPMSMEESDVIITLRPKREWVSASSKNELANRFKETLAVIPNMEVEFTQPIEMRFNELITGVRADIAIKIFGEDLDILSKKGNEIRSLVENVDGAADIIVEKVAGLPQMNITYDRAKIARYGLNIQDVNDMVSMGFAGTTAGSVFEGEKRFDLVMRLDLKNRQDIDNLKNLYVDLPAGGKIPLSELAEVTYKTGAAKISRDDTKRRIVVGINVRDRDLQSVVDDVQKLIDENIDLPVGYSITYGGQFENLQSAKARLLVAVPIALVLIFILLYFAFSSVKEALLIYSAIPLAAVGGVLLLWIRGMPFSISAGVGFIALFGIAVLNGIVLIEHFKELKKEKFNSMEALIKQGTKDRLRAVLLTASAAALGFLPMAISTSAGAEVQRPLATVVIGGLFTATILTLVVLPVLYAYFNKLEDGKRKLPSIEGSTKGATLILILLALNVNAQSAPKTLDGLISLAMENNAGLAANQLETDRAEAFIGSAFNFNKTHLYYEYDQNNLGLDQKPLDVFGIQQEFLFPTVYFAGKQVNMKSYDLAASNYEIRKKALERALTASYYEYRYAKEKETIYGQLDSLYADFASKAARRFELGETTYLEKITSLSKRRQITVQLEKSKQDVAIAYKSIAKLVQAGEILEIVLEPIPRVPLKSDPASGIPELDHYRNRISLAEAARSLEKQRLLPDITLNYFQETNSGLDNHLYGYQLGLKIPLFFGGQSSKIKASKIASDIAVEESEEYRIRLDARLQELQNELTKYDQALAYYEEEGTVLSEEILKTASASFMNGGIDFYQYIISLENAYQIRLEYLDNLNLYNQTVIKINFITL</sequence>
<feature type="transmembrane region" description="Helical" evidence="10">
    <location>
        <begin position="1016"/>
        <end position="1042"/>
    </location>
</feature>
<dbReference type="Gene3D" id="1.20.1600.10">
    <property type="entry name" value="Outer membrane efflux proteins (OEP)"/>
    <property type="match status" value="1"/>
</dbReference>
<feature type="transmembrane region" description="Helical" evidence="10">
    <location>
        <begin position="341"/>
        <end position="360"/>
    </location>
</feature>
<protein>
    <submittedName>
        <fullName evidence="11">CusA/CzcA family heavy metal efflux RND transporter</fullName>
    </submittedName>
</protein>